<dbReference type="AlphaFoldDB" id="A0A1S7PMQ0"/>
<accession>A0A1S7PMQ0</accession>
<protein>
    <submittedName>
        <fullName evidence="1">Uncharacterized protein</fullName>
    </submittedName>
</protein>
<evidence type="ECO:0000313" key="2">
    <source>
        <dbReference type="Proteomes" id="UP000191987"/>
    </source>
</evidence>
<evidence type="ECO:0000313" key="1">
    <source>
        <dbReference type="EMBL" id="CUX23530.1"/>
    </source>
</evidence>
<gene>
    <name evidence="1" type="ORF">AGR7C_Cc160172</name>
</gene>
<dbReference type="Proteomes" id="UP000191987">
    <property type="component" value="Unassembled WGS sequence"/>
</dbReference>
<reference evidence="1 2" key="1">
    <citation type="submission" date="2016-01" db="EMBL/GenBank/DDBJ databases">
        <authorList>
            <person name="Oliw E.H."/>
        </authorList>
    </citation>
    <scope>NUCLEOTIDE SEQUENCE [LARGE SCALE GENOMIC DNA]</scope>
    <source>
        <strain evidence="1 2">Zutra 3-1</strain>
    </source>
</reference>
<dbReference type="EMBL" id="FBWG01000008">
    <property type="protein sequence ID" value="CUX23530.1"/>
    <property type="molecule type" value="Genomic_DNA"/>
</dbReference>
<sequence length="24" mass="2927">MLRNVYDEFLQDGRNIQLKIVFSK</sequence>
<organism evidence="1 2">
    <name type="scientific">Agrobacterium deltaense Zutra 3/1</name>
    <dbReference type="NCBI Taxonomy" id="1183427"/>
    <lineage>
        <taxon>Bacteria</taxon>
        <taxon>Pseudomonadati</taxon>
        <taxon>Pseudomonadota</taxon>
        <taxon>Alphaproteobacteria</taxon>
        <taxon>Hyphomicrobiales</taxon>
        <taxon>Rhizobiaceae</taxon>
        <taxon>Rhizobium/Agrobacterium group</taxon>
        <taxon>Agrobacterium</taxon>
    </lineage>
</organism>
<name>A0A1S7PMQ0_9HYPH</name>
<proteinExistence type="predicted"/>